<evidence type="ECO:0000256" key="1">
    <source>
        <dbReference type="SAM" id="MobiDB-lite"/>
    </source>
</evidence>
<sequence length="62" mass="6512">MSKAPTEIATNQEEVATEAPKKSVVKGLPTSAPVRSGFANGGRPEFKAKSSKATGAKKRVRQ</sequence>
<dbReference type="EMBL" id="JACOFZ010000003">
    <property type="protein sequence ID" value="MBC3881797.1"/>
    <property type="molecule type" value="Genomic_DNA"/>
</dbReference>
<dbReference type="RefSeq" id="WP_186916539.1">
    <property type="nucleotide sequence ID" value="NZ_JACOFZ010000003.1"/>
</dbReference>
<evidence type="ECO:0000313" key="2">
    <source>
        <dbReference type="EMBL" id="MBC3881797.1"/>
    </source>
</evidence>
<dbReference type="Proteomes" id="UP000627446">
    <property type="component" value="Unassembled WGS sequence"/>
</dbReference>
<gene>
    <name evidence="2" type="ORF">H8K36_10460</name>
</gene>
<dbReference type="AlphaFoldDB" id="A0A923HSN1"/>
<protein>
    <submittedName>
        <fullName evidence="2">Uncharacterized protein</fullName>
    </submittedName>
</protein>
<name>A0A923HSN1_9BURK</name>
<proteinExistence type="predicted"/>
<accession>A0A923HSN1</accession>
<evidence type="ECO:0000313" key="3">
    <source>
        <dbReference type="Proteomes" id="UP000627446"/>
    </source>
</evidence>
<keyword evidence="3" id="KW-1185">Reference proteome</keyword>
<comment type="caution">
    <text evidence="2">The sequence shown here is derived from an EMBL/GenBank/DDBJ whole genome shotgun (WGS) entry which is preliminary data.</text>
</comment>
<reference evidence="2" key="1">
    <citation type="submission" date="2020-08" db="EMBL/GenBank/DDBJ databases">
        <title>Novel species isolated from subtropical streams in China.</title>
        <authorList>
            <person name="Lu H."/>
        </authorList>
    </citation>
    <scope>NUCLEOTIDE SEQUENCE</scope>
    <source>
        <strain evidence="2">LX22W</strain>
    </source>
</reference>
<organism evidence="2 3">
    <name type="scientific">Undibacterium nitidum</name>
    <dbReference type="NCBI Taxonomy" id="2762298"/>
    <lineage>
        <taxon>Bacteria</taxon>
        <taxon>Pseudomonadati</taxon>
        <taxon>Pseudomonadota</taxon>
        <taxon>Betaproteobacteria</taxon>
        <taxon>Burkholderiales</taxon>
        <taxon>Oxalobacteraceae</taxon>
        <taxon>Undibacterium</taxon>
    </lineage>
</organism>
<feature type="region of interest" description="Disordered" evidence="1">
    <location>
        <begin position="1"/>
        <end position="62"/>
    </location>
</feature>